<reference evidence="2 3" key="1">
    <citation type="submission" date="2024-02" db="EMBL/GenBank/DDBJ databases">
        <title>Discinaceae phylogenomics.</title>
        <authorList>
            <person name="Dirks A.C."/>
            <person name="James T.Y."/>
        </authorList>
    </citation>
    <scope>NUCLEOTIDE SEQUENCE [LARGE SCALE GENOMIC DNA]</scope>
    <source>
        <strain evidence="2 3">ACD0624</strain>
    </source>
</reference>
<sequence>MRGANPSQPVIPERAEDMPLHLLSPSPNVRSMLDGLQPLVIPLGFASLSRSDPPTPPGGPPPTPRRRAMNELSRSDPPTPPRGPPPTPGRHEADMFNSLSRCDPPSPPSGPPPSPRHSNGFGSFDSLSRRDPPTPPSGPPPSPRRRDIFNDLSKPTLPKSPPRRREARAYTGLSRSNPPSPPNGPPPTPGRFFSGYNAWTTDELDLLMFVCRSSVELGWHQIAGLFHGKDVGECRRKYREIQRSEVALLDQRGEQGCDSDDSRSYCEPLQLYISTDDPVPIDLGLSRGPSPVGSPVYDRLTIKSWEFNSDVECVVDVEMPRKKKTIAHLSDELNFALDKGWDSVMNRVQSQHASSQHSSGAYWTTAPSFLQMVE</sequence>
<evidence type="ECO:0000313" key="2">
    <source>
        <dbReference type="EMBL" id="KAL0636105.1"/>
    </source>
</evidence>
<evidence type="ECO:0000256" key="1">
    <source>
        <dbReference type="SAM" id="MobiDB-lite"/>
    </source>
</evidence>
<name>A0ABR3GJJ0_9PEZI</name>
<dbReference type="EMBL" id="JBBBZM010000056">
    <property type="protein sequence ID" value="KAL0636105.1"/>
    <property type="molecule type" value="Genomic_DNA"/>
</dbReference>
<feature type="compositionally biased region" description="Pro residues" evidence="1">
    <location>
        <begin position="178"/>
        <end position="189"/>
    </location>
</feature>
<accession>A0ABR3GJJ0</accession>
<comment type="caution">
    <text evidence="2">The sequence shown here is derived from an EMBL/GenBank/DDBJ whole genome shotgun (WGS) entry which is preliminary data.</text>
</comment>
<feature type="region of interest" description="Disordered" evidence="1">
    <location>
        <begin position="1"/>
        <end position="30"/>
    </location>
</feature>
<dbReference type="Proteomes" id="UP001447188">
    <property type="component" value="Unassembled WGS sequence"/>
</dbReference>
<evidence type="ECO:0000313" key="3">
    <source>
        <dbReference type="Proteomes" id="UP001447188"/>
    </source>
</evidence>
<organism evidence="2 3">
    <name type="scientific">Discina gigas</name>
    <dbReference type="NCBI Taxonomy" id="1032678"/>
    <lineage>
        <taxon>Eukaryota</taxon>
        <taxon>Fungi</taxon>
        <taxon>Dikarya</taxon>
        <taxon>Ascomycota</taxon>
        <taxon>Pezizomycotina</taxon>
        <taxon>Pezizomycetes</taxon>
        <taxon>Pezizales</taxon>
        <taxon>Discinaceae</taxon>
        <taxon>Discina</taxon>
    </lineage>
</organism>
<feature type="compositionally biased region" description="Pro residues" evidence="1">
    <location>
        <begin position="77"/>
        <end position="88"/>
    </location>
</feature>
<feature type="compositionally biased region" description="Pro residues" evidence="1">
    <location>
        <begin position="53"/>
        <end position="63"/>
    </location>
</feature>
<protein>
    <recommendedName>
        <fullName evidence="4">Myb-like domain-containing protein</fullName>
    </recommendedName>
</protein>
<feature type="compositionally biased region" description="Pro residues" evidence="1">
    <location>
        <begin position="104"/>
        <end position="115"/>
    </location>
</feature>
<evidence type="ECO:0008006" key="4">
    <source>
        <dbReference type="Google" id="ProtNLM"/>
    </source>
</evidence>
<proteinExistence type="predicted"/>
<feature type="region of interest" description="Disordered" evidence="1">
    <location>
        <begin position="46"/>
        <end position="192"/>
    </location>
</feature>
<gene>
    <name evidence="2" type="ORF">Q9L58_004894</name>
</gene>
<feature type="compositionally biased region" description="Pro residues" evidence="1">
    <location>
        <begin position="133"/>
        <end position="142"/>
    </location>
</feature>
<keyword evidence="3" id="KW-1185">Reference proteome</keyword>